<accession>A0A0A9G186</accession>
<organism evidence="1">
    <name type="scientific">Arundo donax</name>
    <name type="common">Giant reed</name>
    <name type="synonym">Donax arundinaceus</name>
    <dbReference type="NCBI Taxonomy" id="35708"/>
    <lineage>
        <taxon>Eukaryota</taxon>
        <taxon>Viridiplantae</taxon>
        <taxon>Streptophyta</taxon>
        <taxon>Embryophyta</taxon>
        <taxon>Tracheophyta</taxon>
        <taxon>Spermatophyta</taxon>
        <taxon>Magnoliopsida</taxon>
        <taxon>Liliopsida</taxon>
        <taxon>Poales</taxon>
        <taxon>Poaceae</taxon>
        <taxon>PACMAD clade</taxon>
        <taxon>Arundinoideae</taxon>
        <taxon>Arundineae</taxon>
        <taxon>Arundo</taxon>
    </lineage>
</organism>
<protein>
    <submittedName>
        <fullName evidence="1">ANTR2</fullName>
    </submittedName>
</protein>
<evidence type="ECO:0000313" key="1">
    <source>
        <dbReference type="EMBL" id="JAE18850.1"/>
    </source>
</evidence>
<dbReference type="AlphaFoldDB" id="A0A0A9G186"/>
<dbReference type="EMBL" id="GBRH01179046">
    <property type="protein sequence ID" value="JAE18850.1"/>
    <property type="molecule type" value="Transcribed_RNA"/>
</dbReference>
<reference evidence="1" key="1">
    <citation type="submission" date="2014-09" db="EMBL/GenBank/DDBJ databases">
        <authorList>
            <person name="Magalhaes I.L.F."/>
            <person name="Oliveira U."/>
            <person name="Santos F.R."/>
            <person name="Vidigal T.H.D.A."/>
            <person name="Brescovit A.D."/>
            <person name="Santos A.J."/>
        </authorList>
    </citation>
    <scope>NUCLEOTIDE SEQUENCE</scope>
    <source>
        <tissue evidence="1">Shoot tissue taken approximately 20 cm above the soil surface</tissue>
    </source>
</reference>
<reference evidence="1" key="2">
    <citation type="journal article" date="2015" name="Data Brief">
        <title>Shoot transcriptome of the giant reed, Arundo donax.</title>
        <authorList>
            <person name="Barrero R.A."/>
            <person name="Guerrero F.D."/>
            <person name="Moolhuijzen P."/>
            <person name="Goolsby J.A."/>
            <person name="Tidwell J."/>
            <person name="Bellgard S.E."/>
            <person name="Bellgard M.I."/>
        </authorList>
    </citation>
    <scope>NUCLEOTIDE SEQUENCE</scope>
    <source>
        <tissue evidence="1">Shoot tissue taken approximately 20 cm above the soil surface</tissue>
    </source>
</reference>
<name>A0A0A9G186_ARUDO</name>
<proteinExistence type="predicted"/>
<sequence>MVQRFGNCCHQGEVSLLVSPIRTASGGTSEGLNGDPVISNCSAIQSARVLIGSLLYSGWTQALSKLLVIHFLGFSQPPFIGSEDDRKHSALETALLLMLGLSNVLVKQSLEEPNIGC</sequence>